<keyword evidence="3" id="KW-1185">Reference proteome</keyword>
<feature type="transmembrane region" description="Helical" evidence="1">
    <location>
        <begin position="6"/>
        <end position="25"/>
    </location>
</feature>
<evidence type="ECO:0000313" key="3">
    <source>
        <dbReference type="Proteomes" id="UP001319200"/>
    </source>
</evidence>
<proteinExistence type="predicted"/>
<name>A0AAP2GR64_9BACT</name>
<sequence length="67" mass="7920">MNILKIVVALICAYGLFVSVSYLLMRLLFPKIQIEEDEEADKKLRPARTRALRRMNRPLKRQKNLAY</sequence>
<dbReference type="Proteomes" id="UP001319200">
    <property type="component" value="Unassembled WGS sequence"/>
</dbReference>
<keyword evidence="1" id="KW-0472">Membrane</keyword>
<evidence type="ECO:0000256" key="1">
    <source>
        <dbReference type="SAM" id="Phobius"/>
    </source>
</evidence>
<dbReference type="AlphaFoldDB" id="A0AAP2GR64"/>
<gene>
    <name evidence="2" type="ORF">KK083_22550</name>
</gene>
<evidence type="ECO:0000313" key="2">
    <source>
        <dbReference type="EMBL" id="MBT1699685.1"/>
    </source>
</evidence>
<dbReference type="RefSeq" id="WP_254167793.1">
    <property type="nucleotide sequence ID" value="NZ_JAHESF010000028.1"/>
</dbReference>
<organism evidence="2 3">
    <name type="scientific">Chryseosolibacter histidini</name>
    <dbReference type="NCBI Taxonomy" id="2782349"/>
    <lineage>
        <taxon>Bacteria</taxon>
        <taxon>Pseudomonadati</taxon>
        <taxon>Bacteroidota</taxon>
        <taxon>Cytophagia</taxon>
        <taxon>Cytophagales</taxon>
        <taxon>Chryseotaleaceae</taxon>
        <taxon>Chryseosolibacter</taxon>
    </lineage>
</organism>
<accession>A0AAP2GR64</accession>
<protein>
    <submittedName>
        <fullName evidence="2">Uncharacterized protein</fullName>
    </submittedName>
</protein>
<keyword evidence="1" id="KW-1133">Transmembrane helix</keyword>
<keyword evidence="1" id="KW-0812">Transmembrane</keyword>
<reference evidence="2 3" key="1">
    <citation type="submission" date="2021-05" db="EMBL/GenBank/DDBJ databases">
        <title>A Polyphasic approach of four new species of the genus Ohtaekwangia: Ohtaekwangia histidinii sp. nov., Ohtaekwangia cretensis sp. nov., Ohtaekwangia indiensis sp. nov., Ohtaekwangia reichenbachii sp. nov. from diverse environment.</title>
        <authorList>
            <person name="Octaviana S."/>
        </authorList>
    </citation>
    <scope>NUCLEOTIDE SEQUENCE [LARGE SCALE GENOMIC DNA]</scope>
    <source>
        <strain evidence="2 3">PWU4</strain>
    </source>
</reference>
<comment type="caution">
    <text evidence="2">The sequence shown here is derived from an EMBL/GenBank/DDBJ whole genome shotgun (WGS) entry which is preliminary data.</text>
</comment>
<dbReference type="EMBL" id="JAHESF010000028">
    <property type="protein sequence ID" value="MBT1699685.1"/>
    <property type="molecule type" value="Genomic_DNA"/>
</dbReference>